<evidence type="ECO:0000313" key="2">
    <source>
        <dbReference type="EMBL" id="MPC55989.1"/>
    </source>
</evidence>
<sequence>MTLGRKGSLTNFPPLTGGNFSLLDHMRGCGAGGEQGGESGALSPTHLVALNGLPLVACVVKALQLVDDLHAGEHLPLMDVCLARWRFSSLCLKSLSPTFPSRSLTTPPPPQPSASPQPLIPRT</sequence>
<comment type="caution">
    <text evidence="2">The sequence shown here is derived from an EMBL/GenBank/DDBJ whole genome shotgun (WGS) entry which is preliminary data.</text>
</comment>
<reference evidence="2 3" key="1">
    <citation type="submission" date="2019-05" db="EMBL/GenBank/DDBJ databases">
        <title>Another draft genome of Portunus trituberculatus and its Hox gene families provides insights of decapod evolution.</title>
        <authorList>
            <person name="Jeong J.-H."/>
            <person name="Song I."/>
            <person name="Kim S."/>
            <person name="Choi T."/>
            <person name="Kim D."/>
            <person name="Ryu S."/>
            <person name="Kim W."/>
        </authorList>
    </citation>
    <scope>NUCLEOTIDE SEQUENCE [LARGE SCALE GENOMIC DNA]</scope>
    <source>
        <tissue evidence="2">Muscle</tissue>
    </source>
</reference>
<accession>A0A5B7GER1</accession>
<evidence type="ECO:0000313" key="3">
    <source>
        <dbReference type="Proteomes" id="UP000324222"/>
    </source>
</evidence>
<protein>
    <submittedName>
        <fullName evidence="2">Uncharacterized protein</fullName>
    </submittedName>
</protein>
<dbReference type="AlphaFoldDB" id="A0A5B7GER1"/>
<dbReference type="EMBL" id="VSRR010013605">
    <property type="protein sequence ID" value="MPC55989.1"/>
    <property type="molecule type" value="Genomic_DNA"/>
</dbReference>
<proteinExistence type="predicted"/>
<keyword evidence="3" id="KW-1185">Reference proteome</keyword>
<name>A0A5B7GER1_PORTR</name>
<dbReference type="Proteomes" id="UP000324222">
    <property type="component" value="Unassembled WGS sequence"/>
</dbReference>
<organism evidence="2 3">
    <name type="scientific">Portunus trituberculatus</name>
    <name type="common">Swimming crab</name>
    <name type="synonym">Neptunus trituberculatus</name>
    <dbReference type="NCBI Taxonomy" id="210409"/>
    <lineage>
        <taxon>Eukaryota</taxon>
        <taxon>Metazoa</taxon>
        <taxon>Ecdysozoa</taxon>
        <taxon>Arthropoda</taxon>
        <taxon>Crustacea</taxon>
        <taxon>Multicrustacea</taxon>
        <taxon>Malacostraca</taxon>
        <taxon>Eumalacostraca</taxon>
        <taxon>Eucarida</taxon>
        <taxon>Decapoda</taxon>
        <taxon>Pleocyemata</taxon>
        <taxon>Brachyura</taxon>
        <taxon>Eubrachyura</taxon>
        <taxon>Portunoidea</taxon>
        <taxon>Portunidae</taxon>
        <taxon>Portuninae</taxon>
        <taxon>Portunus</taxon>
    </lineage>
</organism>
<feature type="compositionally biased region" description="Pro residues" evidence="1">
    <location>
        <begin position="106"/>
        <end position="123"/>
    </location>
</feature>
<evidence type="ECO:0000256" key="1">
    <source>
        <dbReference type="SAM" id="MobiDB-lite"/>
    </source>
</evidence>
<gene>
    <name evidence="2" type="ORF">E2C01_049938</name>
</gene>
<feature type="region of interest" description="Disordered" evidence="1">
    <location>
        <begin position="100"/>
        <end position="123"/>
    </location>
</feature>